<keyword evidence="5" id="KW-0732">Signal</keyword>
<evidence type="ECO:0000313" key="7">
    <source>
        <dbReference type="Proteomes" id="UP000245728"/>
    </source>
</evidence>
<dbReference type="InterPro" id="IPR019734">
    <property type="entry name" value="TPR_rpt"/>
</dbReference>
<dbReference type="SUPFAM" id="SSF48452">
    <property type="entry name" value="TPR-like"/>
    <property type="match status" value="2"/>
</dbReference>
<feature type="signal peptide" evidence="5">
    <location>
        <begin position="1"/>
        <end position="34"/>
    </location>
</feature>
<evidence type="ECO:0000256" key="3">
    <source>
        <dbReference type="PROSITE-ProRule" id="PRU00339"/>
    </source>
</evidence>
<keyword evidence="7" id="KW-1185">Reference proteome</keyword>
<evidence type="ECO:0000256" key="1">
    <source>
        <dbReference type="ARBA" id="ARBA00022737"/>
    </source>
</evidence>
<accession>A0A2S2E535</accession>
<protein>
    <recommendedName>
        <fullName evidence="8">Tetratricopeptide repeat protein</fullName>
    </recommendedName>
</protein>
<dbReference type="Proteomes" id="UP000245728">
    <property type="component" value="Chromosome"/>
</dbReference>
<name>A0A2S2E535_9ALTE</name>
<evidence type="ECO:0008006" key="8">
    <source>
        <dbReference type="Google" id="ProtNLM"/>
    </source>
</evidence>
<dbReference type="EMBL" id="CP029347">
    <property type="protein sequence ID" value="AWL12764.1"/>
    <property type="molecule type" value="Genomic_DNA"/>
</dbReference>
<dbReference type="PANTHER" id="PTHR44943:SF8">
    <property type="entry name" value="TPR REPEAT-CONTAINING PROTEIN MJ0263"/>
    <property type="match status" value="1"/>
</dbReference>
<sequence length="436" mass="49832">MLNRKIITKLTLVALVTGAAYVSPALTPAGSAQAQEQEERKTRRTPALRSKVYEQLSRAQSLADEDKVEEALDVLRNVEDKKHSMNSYEKAMMYNFLGFIHYNAEDYAKAVESFEQVVAQSPIPVKFEMTTLFSLAQLEMMQGNFDASVKYLERWETLNEGEIPAKNYLLKAQAKYQQQSYEEARDYIDTAIDKVKAEEKVPEENWYVLQRAIYYELKQPEKVRDILAEMVKHYDEGKYWVQLGGMYGELGQEKEQLAILETAYQKGYIESGADMFNLAQLYYYHKAPYKGARLMELGMEEGKLERNLRNLKFLANCWTLAKEGNKAVPVLQSAAELSEDGQLDAQLGQLLLNMDRFEEAIAAADRAIEKGGLRNPGLAHLVKGMALYNTEEYNGALNELAKAEEYDRTRRMAEQWKKYVTSEKQNKEAIEASLSS</sequence>
<dbReference type="RefSeq" id="WP_109340309.1">
    <property type="nucleotide sequence ID" value="NZ_CP029347.1"/>
</dbReference>
<keyword evidence="2 3" id="KW-0802">TPR repeat</keyword>
<dbReference type="Pfam" id="PF13432">
    <property type="entry name" value="TPR_16"/>
    <property type="match status" value="2"/>
</dbReference>
<dbReference type="PROSITE" id="PS50005">
    <property type="entry name" value="TPR"/>
    <property type="match status" value="1"/>
</dbReference>
<feature type="repeat" description="TPR" evidence="3">
    <location>
        <begin position="91"/>
        <end position="124"/>
    </location>
</feature>
<dbReference type="InterPro" id="IPR051685">
    <property type="entry name" value="Ycf3/AcsC/BcsC/TPR_MFPF"/>
</dbReference>
<dbReference type="InterPro" id="IPR011990">
    <property type="entry name" value="TPR-like_helical_dom_sf"/>
</dbReference>
<evidence type="ECO:0000256" key="5">
    <source>
        <dbReference type="SAM" id="SignalP"/>
    </source>
</evidence>
<evidence type="ECO:0000313" key="6">
    <source>
        <dbReference type="EMBL" id="AWL12764.1"/>
    </source>
</evidence>
<dbReference type="Gene3D" id="1.25.40.10">
    <property type="entry name" value="Tetratricopeptide repeat domain"/>
    <property type="match status" value="2"/>
</dbReference>
<gene>
    <name evidence="6" type="ORF">HMF8227_02311</name>
</gene>
<dbReference type="OrthoDB" id="5574348at2"/>
<dbReference type="SMART" id="SM00028">
    <property type="entry name" value="TPR"/>
    <property type="match status" value="5"/>
</dbReference>
<reference evidence="6 7" key="1">
    <citation type="submission" date="2018-05" db="EMBL/GenBank/DDBJ databases">
        <title>Salinimonas sp. HMF8227 Genome sequencing and assembly.</title>
        <authorList>
            <person name="Kang H."/>
            <person name="Kang J."/>
            <person name="Cha I."/>
            <person name="Kim H."/>
            <person name="Joh K."/>
        </authorList>
    </citation>
    <scope>NUCLEOTIDE SEQUENCE [LARGE SCALE GENOMIC DNA]</scope>
    <source>
        <strain evidence="6 7">HMF8227</strain>
    </source>
</reference>
<dbReference type="AlphaFoldDB" id="A0A2S2E535"/>
<feature type="region of interest" description="Disordered" evidence="4">
    <location>
        <begin position="28"/>
        <end position="48"/>
    </location>
</feature>
<keyword evidence="1" id="KW-0677">Repeat</keyword>
<evidence type="ECO:0000256" key="2">
    <source>
        <dbReference type="ARBA" id="ARBA00022803"/>
    </source>
</evidence>
<feature type="chain" id="PRO_5015502717" description="Tetratricopeptide repeat protein" evidence="5">
    <location>
        <begin position="35"/>
        <end position="436"/>
    </location>
</feature>
<organism evidence="6 7">
    <name type="scientific">Saliniradius amylolyticus</name>
    <dbReference type="NCBI Taxonomy" id="2183582"/>
    <lineage>
        <taxon>Bacteria</taxon>
        <taxon>Pseudomonadati</taxon>
        <taxon>Pseudomonadota</taxon>
        <taxon>Gammaproteobacteria</taxon>
        <taxon>Alteromonadales</taxon>
        <taxon>Alteromonadaceae</taxon>
        <taxon>Saliniradius</taxon>
    </lineage>
</organism>
<proteinExistence type="predicted"/>
<dbReference type="PANTHER" id="PTHR44943">
    <property type="entry name" value="CELLULOSE SYNTHASE OPERON PROTEIN C"/>
    <property type="match status" value="1"/>
</dbReference>
<evidence type="ECO:0000256" key="4">
    <source>
        <dbReference type="SAM" id="MobiDB-lite"/>
    </source>
</evidence>
<dbReference type="KEGG" id="salh:HMF8227_02311"/>